<gene>
    <name evidence="1" type="ORF">NCTC12026_02472</name>
</gene>
<accession>A0A379G534</accession>
<dbReference type="AlphaFoldDB" id="A0A379G534"/>
<organism evidence="1 2">
    <name type="scientific">Providencia rustigianii</name>
    <dbReference type="NCBI Taxonomy" id="158850"/>
    <lineage>
        <taxon>Bacteria</taxon>
        <taxon>Pseudomonadati</taxon>
        <taxon>Pseudomonadota</taxon>
        <taxon>Gammaproteobacteria</taxon>
        <taxon>Enterobacterales</taxon>
        <taxon>Morganellaceae</taxon>
        <taxon>Providencia</taxon>
    </lineage>
</organism>
<dbReference type="Proteomes" id="UP000255129">
    <property type="component" value="Unassembled WGS sequence"/>
</dbReference>
<protein>
    <submittedName>
        <fullName evidence="1">Uncharacterized protein</fullName>
    </submittedName>
</protein>
<proteinExistence type="predicted"/>
<evidence type="ECO:0000313" key="2">
    <source>
        <dbReference type="Proteomes" id="UP000255129"/>
    </source>
</evidence>
<name>A0A379G534_9GAMM</name>
<reference evidence="1 2" key="1">
    <citation type="submission" date="2018-06" db="EMBL/GenBank/DDBJ databases">
        <authorList>
            <consortium name="Pathogen Informatics"/>
            <person name="Doyle S."/>
        </authorList>
    </citation>
    <scope>NUCLEOTIDE SEQUENCE [LARGE SCALE GENOMIC DNA]</scope>
    <source>
        <strain evidence="1 2">NCTC12026</strain>
    </source>
</reference>
<sequence>MGTLFTISFVCVLVVSAIIDTVVERGKQEND</sequence>
<dbReference type="EMBL" id="UGUA01000002">
    <property type="protein sequence ID" value="SUC36067.1"/>
    <property type="molecule type" value="Genomic_DNA"/>
</dbReference>
<evidence type="ECO:0000313" key="1">
    <source>
        <dbReference type="EMBL" id="SUC36067.1"/>
    </source>
</evidence>